<keyword evidence="1" id="KW-1133">Transmembrane helix</keyword>
<reference evidence="2" key="2">
    <citation type="journal article" date="2015" name="Data Brief">
        <title>Shoot transcriptome of the giant reed, Arundo donax.</title>
        <authorList>
            <person name="Barrero R.A."/>
            <person name="Guerrero F.D."/>
            <person name="Moolhuijzen P."/>
            <person name="Goolsby J.A."/>
            <person name="Tidwell J."/>
            <person name="Bellgard S.E."/>
            <person name="Bellgard M.I."/>
        </authorList>
    </citation>
    <scope>NUCLEOTIDE SEQUENCE</scope>
    <source>
        <tissue evidence="2">Shoot tissue taken approximately 20 cm above the soil surface</tissue>
    </source>
</reference>
<dbReference type="EMBL" id="GBRH01169654">
    <property type="protein sequence ID" value="JAE28242.1"/>
    <property type="molecule type" value="Transcribed_RNA"/>
</dbReference>
<reference evidence="2" key="1">
    <citation type="submission" date="2014-09" db="EMBL/GenBank/DDBJ databases">
        <authorList>
            <person name="Magalhaes I.L.F."/>
            <person name="Oliveira U."/>
            <person name="Santos F.R."/>
            <person name="Vidigal T.H.D.A."/>
            <person name="Brescovit A.D."/>
            <person name="Santos A.J."/>
        </authorList>
    </citation>
    <scope>NUCLEOTIDE SEQUENCE</scope>
    <source>
        <tissue evidence="2">Shoot tissue taken approximately 20 cm above the soil surface</tissue>
    </source>
</reference>
<proteinExistence type="predicted"/>
<organism evidence="2">
    <name type="scientific">Arundo donax</name>
    <name type="common">Giant reed</name>
    <name type="synonym">Donax arundinaceus</name>
    <dbReference type="NCBI Taxonomy" id="35708"/>
    <lineage>
        <taxon>Eukaryota</taxon>
        <taxon>Viridiplantae</taxon>
        <taxon>Streptophyta</taxon>
        <taxon>Embryophyta</taxon>
        <taxon>Tracheophyta</taxon>
        <taxon>Spermatophyta</taxon>
        <taxon>Magnoliopsida</taxon>
        <taxon>Liliopsida</taxon>
        <taxon>Poales</taxon>
        <taxon>Poaceae</taxon>
        <taxon>PACMAD clade</taxon>
        <taxon>Arundinoideae</taxon>
        <taxon>Arundineae</taxon>
        <taxon>Arundo</taxon>
    </lineage>
</organism>
<accession>A0A0A9GUL9</accession>
<name>A0A0A9GUL9_ARUDO</name>
<keyword evidence="1" id="KW-0812">Transmembrane</keyword>
<dbReference type="AlphaFoldDB" id="A0A0A9GUL9"/>
<protein>
    <submittedName>
        <fullName evidence="2">Uncharacterized protein</fullName>
    </submittedName>
</protein>
<evidence type="ECO:0000313" key="2">
    <source>
        <dbReference type="EMBL" id="JAE28242.1"/>
    </source>
</evidence>
<keyword evidence="1" id="KW-0472">Membrane</keyword>
<evidence type="ECO:0000256" key="1">
    <source>
        <dbReference type="SAM" id="Phobius"/>
    </source>
</evidence>
<sequence>MDSFHSPMYTAPILNLFLLPLVVLLFCTVMHQFGHQVAERNKSQLHMLLCTMKNTLANCEHIWTHKLKVPMSSQTHSTSTVQ</sequence>
<feature type="transmembrane region" description="Helical" evidence="1">
    <location>
        <begin position="12"/>
        <end position="33"/>
    </location>
</feature>